<reference evidence="8" key="1">
    <citation type="journal article" date="2019" name="Int. J. Syst. Evol. Microbiol.">
        <title>The Global Catalogue of Microorganisms (GCM) 10K type strain sequencing project: providing services to taxonomists for standard genome sequencing and annotation.</title>
        <authorList>
            <consortium name="The Broad Institute Genomics Platform"/>
            <consortium name="The Broad Institute Genome Sequencing Center for Infectious Disease"/>
            <person name="Wu L."/>
            <person name="Ma J."/>
        </authorList>
    </citation>
    <scope>NUCLEOTIDE SEQUENCE [LARGE SCALE GENOMIC DNA]</scope>
    <source>
        <strain evidence="8">JCM 17810</strain>
    </source>
</reference>
<evidence type="ECO:0000313" key="7">
    <source>
        <dbReference type="EMBL" id="GAA4421476.1"/>
    </source>
</evidence>
<evidence type="ECO:0000256" key="3">
    <source>
        <dbReference type="ARBA" id="ARBA00022692"/>
    </source>
</evidence>
<proteinExistence type="predicted"/>
<feature type="transmembrane region" description="Helical" evidence="6">
    <location>
        <begin position="156"/>
        <end position="181"/>
    </location>
</feature>
<feature type="transmembrane region" description="Helical" evidence="6">
    <location>
        <begin position="193"/>
        <end position="220"/>
    </location>
</feature>
<dbReference type="EMBL" id="BAABGN010000006">
    <property type="protein sequence ID" value="GAA4421476.1"/>
    <property type="molecule type" value="Genomic_DNA"/>
</dbReference>
<comment type="subcellular location">
    <subcellularLocation>
        <location evidence="1">Cell membrane</location>
        <topology evidence="1">Multi-pass membrane protein</topology>
    </subcellularLocation>
</comment>
<protein>
    <submittedName>
        <fullName evidence="7">Lysylphosphatidylglycerol synthase transmembrane domain-containing protein</fullName>
    </submittedName>
</protein>
<dbReference type="Pfam" id="PF03706">
    <property type="entry name" value="LPG_synthase_TM"/>
    <property type="match status" value="1"/>
</dbReference>
<gene>
    <name evidence="7" type="ORF">GCM10023169_14400</name>
</gene>
<feature type="transmembrane region" description="Helical" evidence="6">
    <location>
        <begin position="232"/>
        <end position="254"/>
    </location>
</feature>
<keyword evidence="3 6" id="KW-0812">Transmembrane</keyword>
<keyword evidence="4 6" id="KW-1133">Transmembrane helix</keyword>
<organism evidence="7 8">
    <name type="scientific">Georgenia halophila</name>
    <dbReference type="NCBI Taxonomy" id="620889"/>
    <lineage>
        <taxon>Bacteria</taxon>
        <taxon>Bacillati</taxon>
        <taxon>Actinomycetota</taxon>
        <taxon>Actinomycetes</taxon>
        <taxon>Micrococcales</taxon>
        <taxon>Bogoriellaceae</taxon>
        <taxon>Georgenia</taxon>
    </lineage>
</organism>
<accession>A0ABP8L2H7</accession>
<feature type="transmembrane region" description="Helical" evidence="6">
    <location>
        <begin position="123"/>
        <end position="144"/>
    </location>
</feature>
<keyword evidence="8" id="KW-1185">Reference proteome</keyword>
<dbReference type="Proteomes" id="UP001500622">
    <property type="component" value="Unassembled WGS sequence"/>
</dbReference>
<evidence type="ECO:0000256" key="2">
    <source>
        <dbReference type="ARBA" id="ARBA00022475"/>
    </source>
</evidence>
<evidence type="ECO:0000256" key="4">
    <source>
        <dbReference type="ARBA" id="ARBA00022989"/>
    </source>
</evidence>
<name>A0ABP8L2H7_9MICO</name>
<evidence type="ECO:0000313" key="8">
    <source>
        <dbReference type="Proteomes" id="UP001500622"/>
    </source>
</evidence>
<keyword evidence="5 6" id="KW-0472">Membrane</keyword>
<keyword evidence="2" id="KW-1003">Cell membrane</keyword>
<feature type="transmembrane region" description="Helical" evidence="6">
    <location>
        <begin position="49"/>
        <end position="71"/>
    </location>
</feature>
<dbReference type="InterPro" id="IPR022791">
    <property type="entry name" value="L-PG_synthase/AglD"/>
</dbReference>
<evidence type="ECO:0000256" key="1">
    <source>
        <dbReference type="ARBA" id="ARBA00004651"/>
    </source>
</evidence>
<feature type="transmembrane region" description="Helical" evidence="6">
    <location>
        <begin position="261"/>
        <end position="279"/>
    </location>
</feature>
<comment type="caution">
    <text evidence="7">The sequence shown here is derived from an EMBL/GenBank/DDBJ whole genome shotgun (WGS) entry which is preliminary data.</text>
</comment>
<evidence type="ECO:0000256" key="5">
    <source>
        <dbReference type="ARBA" id="ARBA00023136"/>
    </source>
</evidence>
<evidence type="ECO:0000256" key="6">
    <source>
        <dbReference type="SAM" id="Phobius"/>
    </source>
</evidence>
<sequence>MMARLVSILRSSWLRRAFVVGALAAAVWAVASQWDQVQAALTSIPPSTVVLSFVVGVAYVFVTMLSWRAVLKDMGSKVSIRQAGRLFFVSQLGKYLPGGVWNFLAVAEMGADLHIPRRRSISVLMVSILVSIVMAMILASAALLLGPQELTDQYGWVGWTLPLFMVVLLPPVLNRLLAAALRVVRRPALEKPLSIGGVGAAAAWALLAWMLAGIQLWLLISALGADATVESFALAVGGYALAWTVGFLVIVVPAGVGVREAVLALVLSGHLGTGAVVVTVLLSRVLLTAADLVLGVVAAADARRRLEAVRDRRAAEDSQG</sequence>